<organism evidence="2 3">
    <name type="scientific">Cimex lectularius</name>
    <name type="common">Bed bug</name>
    <name type="synonym">Acanthia lectularia</name>
    <dbReference type="NCBI Taxonomy" id="79782"/>
    <lineage>
        <taxon>Eukaryota</taxon>
        <taxon>Metazoa</taxon>
        <taxon>Ecdysozoa</taxon>
        <taxon>Arthropoda</taxon>
        <taxon>Hexapoda</taxon>
        <taxon>Insecta</taxon>
        <taxon>Pterygota</taxon>
        <taxon>Neoptera</taxon>
        <taxon>Paraneoptera</taxon>
        <taxon>Hemiptera</taxon>
        <taxon>Heteroptera</taxon>
        <taxon>Panheteroptera</taxon>
        <taxon>Cimicomorpha</taxon>
        <taxon>Cimicidae</taxon>
        <taxon>Cimex</taxon>
    </lineage>
</organism>
<name>A0A8I6RW50_CIMLE</name>
<evidence type="ECO:0000313" key="2">
    <source>
        <dbReference type="EnsemblMetazoa" id="XP_014253536.1"/>
    </source>
</evidence>
<dbReference type="RefSeq" id="XP_014253536.1">
    <property type="nucleotide sequence ID" value="XM_014398050.1"/>
</dbReference>
<evidence type="ECO:0000313" key="3">
    <source>
        <dbReference type="Proteomes" id="UP000494040"/>
    </source>
</evidence>
<feature type="compositionally biased region" description="Basic and acidic residues" evidence="1">
    <location>
        <begin position="17"/>
        <end position="46"/>
    </location>
</feature>
<dbReference type="KEGG" id="clec:106668895"/>
<feature type="compositionally biased region" description="Basic residues" evidence="1">
    <location>
        <begin position="113"/>
        <end position="134"/>
    </location>
</feature>
<dbReference type="EnsemblMetazoa" id="XM_014398050.1">
    <property type="protein sequence ID" value="XP_014253536.1"/>
    <property type="gene ID" value="LOC106668895"/>
</dbReference>
<sequence length="148" mass="16621">MEALKERQSKTQPQDGPVDHEAKTDEKSCRGRESEVFEPLSVRDEKTVEEDCEQSHEEEVEELEEEIDEGPSSERDQGSDLKRKLADVEGGGDGDAVGGPQEPEPSFTEPAAKKKPGERKDKNLKRKKERKTRSKKQEKGEDSKKTVG</sequence>
<proteinExistence type="predicted"/>
<evidence type="ECO:0000256" key="1">
    <source>
        <dbReference type="SAM" id="MobiDB-lite"/>
    </source>
</evidence>
<accession>A0A8I6RW50</accession>
<dbReference type="GeneID" id="106668895"/>
<feature type="compositionally biased region" description="Basic and acidic residues" evidence="1">
    <location>
        <begin position="72"/>
        <end position="87"/>
    </location>
</feature>
<feature type="compositionally biased region" description="Acidic residues" evidence="1">
    <location>
        <begin position="47"/>
        <end position="71"/>
    </location>
</feature>
<reference evidence="2" key="1">
    <citation type="submission" date="2022-01" db="UniProtKB">
        <authorList>
            <consortium name="EnsemblMetazoa"/>
        </authorList>
    </citation>
    <scope>IDENTIFICATION</scope>
</reference>
<dbReference type="AlphaFoldDB" id="A0A8I6RW50"/>
<dbReference type="Proteomes" id="UP000494040">
    <property type="component" value="Unassembled WGS sequence"/>
</dbReference>
<keyword evidence="3" id="KW-1185">Reference proteome</keyword>
<feature type="compositionally biased region" description="Basic and acidic residues" evidence="1">
    <location>
        <begin position="135"/>
        <end position="148"/>
    </location>
</feature>
<protein>
    <submittedName>
        <fullName evidence="2">Uncharacterized protein</fullName>
    </submittedName>
</protein>
<feature type="region of interest" description="Disordered" evidence="1">
    <location>
        <begin position="1"/>
        <end position="148"/>
    </location>
</feature>